<keyword evidence="1" id="KW-0732">Signal</keyword>
<gene>
    <name evidence="2" type="ORF">GJ698_08000</name>
</gene>
<feature type="signal peptide" evidence="1">
    <location>
        <begin position="1"/>
        <end position="23"/>
    </location>
</feature>
<keyword evidence="3" id="KW-1185">Reference proteome</keyword>
<evidence type="ECO:0008006" key="4">
    <source>
        <dbReference type="Google" id="ProtNLM"/>
    </source>
</evidence>
<evidence type="ECO:0000256" key="1">
    <source>
        <dbReference type="SAM" id="SignalP"/>
    </source>
</evidence>
<dbReference type="EMBL" id="WKJL01000004">
    <property type="protein sequence ID" value="MRW84039.1"/>
    <property type="molecule type" value="Genomic_DNA"/>
</dbReference>
<evidence type="ECO:0000313" key="2">
    <source>
        <dbReference type="EMBL" id="MRW84039.1"/>
    </source>
</evidence>
<comment type="caution">
    <text evidence="2">The sequence shown here is derived from an EMBL/GenBank/DDBJ whole genome shotgun (WGS) entry which is preliminary data.</text>
</comment>
<organism evidence="2 3">
    <name type="scientific">Duganella aquatilis</name>
    <dbReference type="NCBI Taxonomy" id="2666082"/>
    <lineage>
        <taxon>Bacteria</taxon>
        <taxon>Pseudomonadati</taxon>
        <taxon>Pseudomonadota</taxon>
        <taxon>Betaproteobacteria</taxon>
        <taxon>Burkholderiales</taxon>
        <taxon>Oxalobacteraceae</taxon>
        <taxon>Telluria group</taxon>
        <taxon>Duganella</taxon>
    </lineage>
</organism>
<dbReference type="RefSeq" id="WP_154357099.1">
    <property type="nucleotide sequence ID" value="NZ_WKJL01000004.1"/>
</dbReference>
<dbReference type="AlphaFoldDB" id="A0A844D9P7"/>
<sequence length="233" mass="25826">MKTLRVAGTALAVACGMAAQASAAPTFTFESVPALDDMTALIQSKFQLGASRADLRRTFVEEGRATLKVRPGDPGIEKYIYDIDLCHYYVWRWNISADYDAGGQLRQAYVNGNIVYPAGTPKKVVSTVAEEGRKAAIYRVQRPRPEAYKGEKSLGFMLLDRDSDLKTIDDQMLIGAGPSRPDPMNMGRMVAYSEVDPWRSIFDLDDADRIAPYPGNCADVDKFMDAQKQALKR</sequence>
<name>A0A844D9P7_9BURK</name>
<evidence type="ECO:0000313" key="3">
    <source>
        <dbReference type="Proteomes" id="UP000439986"/>
    </source>
</evidence>
<reference evidence="2 3" key="1">
    <citation type="submission" date="2019-11" db="EMBL/GenBank/DDBJ databases">
        <title>Novel species isolated from a subtropical stream in China.</title>
        <authorList>
            <person name="Lu H."/>
        </authorList>
    </citation>
    <scope>NUCLEOTIDE SEQUENCE [LARGE SCALE GENOMIC DNA]</scope>
    <source>
        <strain evidence="2 3">FT26W</strain>
    </source>
</reference>
<accession>A0A844D9P7</accession>
<protein>
    <recommendedName>
        <fullName evidence="4">DUF2092 domain-containing protein</fullName>
    </recommendedName>
</protein>
<proteinExistence type="predicted"/>
<feature type="chain" id="PRO_5032524763" description="DUF2092 domain-containing protein" evidence="1">
    <location>
        <begin position="24"/>
        <end position="233"/>
    </location>
</feature>
<dbReference type="Proteomes" id="UP000439986">
    <property type="component" value="Unassembled WGS sequence"/>
</dbReference>